<evidence type="ECO:0000259" key="1">
    <source>
        <dbReference type="Pfam" id="PF14111"/>
    </source>
</evidence>
<dbReference type="InterPro" id="IPR025558">
    <property type="entry name" value="DUF4283"/>
</dbReference>
<dbReference type="PANTHER" id="PTHR31286">
    <property type="entry name" value="GLYCINE-RICH CELL WALL STRUCTURAL PROTEIN 1.8-LIKE"/>
    <property type="match status" value="1"/>
</dbReference>
<gene>
    <name evidence="2" type="ORF">IEQ34_014265</name>
</gene>
<dbReference type="Proteomes" id="UP000775213">
    <property type="component" value="Unassembled WGS sequence"/>
</dbReference>
<dbReference type="InterPro" id="IPR040256">
    <property type="entry name" value="At4g02000-like"/>
</dbReference>
<reference evidence="2 3" key="1">
    <citation type="journal article" date="2021" name="Hortic Res">
        <title>Chromosome-scale assembly of the Dendrobium chrysotoxum genome enhances the understanding of orchid evolution.</title>
        <authorList>
            <person name="Zhang Y."/>
            <person name="Zhang G.Q."/>
            <person name="Zhang D."/>
            <person name="Liu X.D."/>
            <person name="Xu X.Y."/>
            <person name="Sun W.H."/>
            <person name="Yu X."/>
            <person name="Zhu X."/>
            <person name="Wang Z.W."/>
            <person name="Zhao X."/>
            <person name="Zhong W.Y."/>
            <person name="Chen H."/>
            <person name="Yin W.L."/>
            <person name="Huang T."/>
            <person name="Niu S.C."/>
            <person name="Liu Z.J."/>
        </authorList>
    </citation>
    <scope>NUCLEOTIDE SEQUENCE [LARGE SCALE GENOMIC DNA]</scope>
    <source>
        <strain evidence="2">Lindl</strain>
    </source>
</reference>
<sequence length="128" mass="14787">MRRNIIHTNIIPKKTITKSKLSGEFSVTLLDEKYVPIQLANDLDYYRVFMHRSYFVNNCFMKLVKWSPYLDLMVESPILPIWVSFLNLRPRLFSPRILNGLGSLFGRPLCIDNATVVELSPFDCASSS</sequence>
<dbReference type="Pfam" id="PF14111">
    <property type="entry name" value="DUF4283"/>
    <property type="match status" value="1"/>
</dbReference>
<dbReference type="EMBL" id="JAGFBR010000013">
    <property type="protein sequence ID" value="KAH0456358.1"/>
    <property type="molecule type" value="Genomic_DNA"/>
</dbReference>
<protein>
    <recommendedName>
        <fullName evidence="1">DUF4283 domain-containing protein</fullName>
    </recommendedName>
</protein>
<dbReference type="AlphaFoldDB" id="A0AAV7GL22"/>
<evidence type="ECO:0000313" key="2">
    <source>
        <dbReference type="EMBL" id="KAH0456358.1"/>
    </source>
</evidence>
<comment type="caution">
    <text evidence="2">The sequence shown here is derived from an EMBL/GenBank/DDBJ whole genome shotgun (WGS) entry which is preliminary data.</text>
</comment>
<keyword evidence="3" id="KW-1185">Reference proteome</keyword>
<evidence type="ECO:0000313" key="3">
    <source>
        <dbReference type="Proteomes" id="UP000775213"/>
    </source>
</evidence>
<name>A0AAV7GL22_DENCH</name>
<proteinExistence type="predicted"/>
<dbReference type="PANTHER" id="PTHR31286:SF179">
    <property type="entry name" value="RNASE H TYPE-1 DOMAIN-CONTAINING PROTEIN"/>
    <property type="match status" value="1"/>
</dbReference>
<accession>A0AAV7GL22</accession>
<feature type="domain" description="DUF4283" evidence="1">
    <location>
        <begin position="18"/>
        <end position="72"/>
    </location>
</feature>
<organism evidence="2 3">
    <name type="scientific">Dendrobium chrysotoxum</name>
    <name type="common">Orchid</name>
    <dbReference type="NCBI Taxonomy" id="161865"/>
    <lineage>
        <taxon>Eukaryota</taxon>
        <taxon>Viridiplantae</taxon>
        <taxon>Streptophyta</taxon>
        <taxon>Embryophyta</taxon>
        <taxon>Tracheophyta</taxon>
        <taxon>Spermatophyta</taxon>
        <taxon>Magnoliopsida</taxon>
        <taxon>Liliopsida</taxon>
        <taxon>Asparagales</taxon>
        <taxon>Orchidaceae</taxon>
        <taxon>Epidendroideae</taxon>
        <taxon>Malaxideae</taxon>
        <taxon>Dendrobiinae</taxon>
        <taxon>Dendrobium</taxon>
    </lineage>
</organism>